<comment type="subcellular location">
    <subcellularLocation>
        <location evidence="1">Virion</location>
    </subcellularLocation>
</comment>
<dbReference type="GO" id="GO:0098015">
    <property type="term" value="C:virus tail"/>
    <property type="evidence" value="ECO:0007669"/>
    <property type="project" value="UniProtKB-KW"/>
</dbReference>
<proteinExistence type="predicted"/>
<evidence type="ECO:0000259" key="3">
    <source>
        <dbReference type="Pfam" id="PF13884"/>
    </source>
</evidence>
<name>A0A7D5FT26_9CAUD</name>
<sequence length="71" mass="7990">MQIITYKWLSSIAAKGEDSARWHFVIAQQVRDAFVKHGLMVLPSVCFAMTSGKMSMNLSSLMRLSLLILMV</sequence>
<dbReference type="EMBL" id="MN518894">
    <property type="protein sequence ID" value="QLF86425.1"/>
    <property type="molecule type" value="Genomic_DNA"/>
</dbReference>
<keyword evidence="2" id="KW-1227">Viral tail protein</keyword>
<evidence type="ECO:0000313" key="4">
    <source>
        <dbReference type="EMBL" id="QLF86425.1"/>
    </source>
</evidence>
<dbReference type="Pfam" id="PF13884">
    <property type="entry name" value="Peptidase_S74"/>
    <property type="match status" value="1"/>
</dbReference>
<evidence type="ECO:0000256" key="1">
    <source>
        <dbReference type="ARBA" id="ARBA00004328"/>
    </source>
</evidence>
<protein>
    <recommendedName>
        <fullName evidence="3">Peptidase S74 domain-containing protein</fullName>
    </recommendedName>
</protein>
<reference evidence="4" key="1">
    <citation type="submission" date="2019-09" db="EMBL/GenBank/DDBJ databases">
        <authorList>
            <person name="Kumar P."/>
            <person name="Meghvansi M.K."/>
            <person name="Kamboj D.V."/>
        </authorList>
    </citation>
    <scope>NUCLEOTIDE SEQUENCE [LARGE SCALE GENOMIC DNA]</scope>
</reference>
<dbReference type="InterPro" id="IPR030392">
    <property type="entry name" value="S74_ICA"/>
</dbReference>
<keyword evidence="2" id="KW-0946">Virion</keyword>
<evidence type="ECO:0000256" key="2">
    <source>
        <dbReference type="ARBA" id="ARBA00022732"/>
    </source>
</evidence>
<organism evidence="4">
    <name type="scientific">Escherichia virus LS2</name>
    <dbReference type="NCBI Taxonomy" id="2743776"/>
    <lineage>
        <taxon>Viruses</taxon>
        <taxon>Duplodnaviria</taxon>
        <taxon>Heunggongvirae</taxon>
        <taxon>Uroviricota</taxon>
        <taxon>Caudoviricetes</taxon>
        <taxon>Autographivirales</taxon>
        <taxon>Autotranscriptaviridae</taxon>
        <taxon>Studiervirinae</taxon>
        <taxon>Kayfunavirus</taxon>
        <taxon>Kayfunavirus LS2</taxon>
    </lineage>
</organism>
<gene>
    <name evidence="4" type="ORF">LS2_40</name>
</gene>
<feature type="domain" description="Peptidase S74" evidence="3">
    <location>
        <begin position="1"/>
        <end position="39"/>
    </location>
</feature>
<dbReference type="Gene3D" id="1.20.5.1240">
    <property type="entry name" value="Endo-n-acetylneuraminidase"/>
    <property type="match status" value="1"/>
</dbReference>
<accession>A0A7D5FT26</accession>